<feature type="chain" id="PRO_5038610989" evidence="2">
    <location>
        <begin position="26"/>
        <end position="521"/>
    </location>
</feature>
<feature type="domain" description="Peptidase S33 tripeptidyl aminopeptidase-like C-terminal" evidence="3">
    <location>
        <begin position="420"/>
        <end position="519"/>
    </location>
</feature>
<evidence type="ECO:0000256" key="1">
    <source>
        <dbReference type="SAM" id="MobiDB-lite"/>
    </source>
</evidence>
<dbReference type="Proteomes" id="UP000198348">
    <property type="component" value="Unassembled WGS sequence"/>
</dbReference>
<dbReference type="AlphaFoldDB" id="A0A238X0Q7"/>
<dbReference type="RefSeq" id="WP_217898501.1">
    <property type="nucleotide sequence ID" value="NZ_FZNW01000008.1"/>
</dbReference>
<organism evidence="4 5">
    <name type="scientific">Haloechinothrix alba</name>
    <dbReference type="NCBI Taxonomy" id="664784"/>
    <lineage>
        <taxon>Bacteria</taxon>
        <taxon>Bacillati</taxon>
        <taxon>Actinomycetota</taxon>
        <taxon>Actinomycetes</taxon>
        <taxon>Pseudonocardiales</taxon>
        <taxon>Pseudonocardiaceae</taxon>
        <taxon>Haloechinothrix</taxon>
    </lineage>
</organism>
<evidence type="ECO:0000313" key="5">
    <source>
        <dbReference type="Proteomes" id="UP000198348"/>
    </source>
</evidence>
<keyword evidence="5" id="KW-1185">Reference proteome</keyword>
<evidence type="ECO:0000256" key="2">
    <source>
        <dbReference type="SAM" id="SignalP"/>
    </source>
</evidence>
<feature type="signal peptide" evidence="2">
    <location>
        <begin position="1"/>
        <end position="25"/>
    </location>
</feature>
<feature type="region of interest" description="Disordered" evidence="1">
    <location>
        <begin position="31"/>
        <end position="65"/>
    </location>
</feature>
<gene>
    <name evidence="4" type="ORF">SAMN06265360_108140</name>
</gene>
<sequence length="521" mass="54916">MPPARLRGRAGRGLVLAVAAATLLAGCVPGPSERPAVIAQDDPVTGDSDGSAEEVPLPPLEQPEHPGIAWQDCEGDARDRIDEQDVPGSMRVDCAVVSSVLDPPGLPDRGMIRLSLTRIGNGDIPLLVVNDVGGLPGGVYAARLAGQLPEEMLETFSLVGVDRRYTGRSNPNNCIEPDTRARMLGFDPAADDLKPLIDTAGSAGQQCTIELGNEQGALDSWRSAGDLEHIREQLGMSRLHAIGRGDGSQVLDLYAQRYPDTVGRFALDGIPDPADDHANRLEGIAEGAEATLGAFAADCSRDDCPLDDAEAAVTELTGELRADPLRTPQGELMGPALALRAIRAGLADRELWPELAEGIADALDGDAAGLATFTEPMLHATINGPPTVDTAWGTRCNDTPTRLSPDRINETSAEWRERFPVFGGLLAQRLAWCAPWPTVEEQPAEGITDDVPPILVVTTAADPVTPEEGSLRRAMQMPTSVTLSWQGAGHGAIGRSGCVNERVHGFLADGDVPADGTPCPA</sequence>
<dbReference type="Pfam" id="PF08386">
    <property type="entry name" value="Abhydrolase_4"/>
    <property type="match status" value="1"/>
</dbReference>
<dbReference type="SUPFAM" id="SSF53474">
    <property type="entry name" value="alpha/beta-Hydrolases"/>
    <property type="match status" value="1"/>
</dbReference>
<name>A0A238X0Q7_9PSEU</name>
<dbReference type="PROSITE" id="PS51257">
    <property type="entry name" value="PROKAR_LIPOPROTEIN"/>
    <property type="match status" value="1"/>
</dbReference>
<dbReference type="InterPro" id="IPR013595">
    <property type="entry name" value="Pept_S33_TAP-like_C"/>
</dbReference>
<dbReference type="EMBL" id="FZNW01000008">
    <property type="protein sequence ID" value="SNR52198.1"/>
    <property type="molecule type" value="Genomic_DNA"/>
</dbReference>
<keyword evidence="2" id="KW-0732">Signal</keyword>
<protein>
    <submittedName>
        <fullName evidence="4">TAP-like protein</fullName>
    </submittedName>
</protein>
<feature type="region of interest" description="Disordered" evidence="1">
    <location>
        <begin position="381"/>
        <end position="406"/>
    </location>
</feature>
<evidence type="ECO:0000259" key="3">
    <source>
        <dbReference type="Pfam" id="PF08386"/>
    </source>
</evidence>
<accession>A0A238X0Q7</accession>
<dbReference type="Gene3D" id="3.40.50.1820">
    <property type="entry name" value="alpha/beta hydrolase"/>
    <property type="match status" value="1"/>
</dbReference>
<proteinExistence type="predicted"/>
<evidence type="ECO:0000313" key="4">
    <source>
        <dbReference type="EMBL" id="SNR52198.1"/>
    </source>
</evidence>
<reference evidence="4 5" key="1">
    <citation type="submission" date="2017-06" db="EMBL/GenBank/DDBJ databases">
        <authorList>
            <person name="Kim H.J."/>
            <person name="Triplett B.A."/>
        </authorList>
    </citation>
    <scope>NUCLEOTIDE SEQUENCE [LARGE SCALE GENOMIC DNA]</scope>
    <source>
        <strain evidence="4 5">DSM 45207</strain>
    </source>
</reference>
<dbReference type="InterPro" id="IPR029058">
    <property type="entry name" value="AB_hydrolase_fold"/>
</dbReference>